<comment type="subcellular location">
    <subcellularLocation>
        <location evidence="1">Membrane</location>
        <topology evidence="1">Multi-pass membrane protein</topology>
    </subcellularLocation>
</comment>
<protein>
    <recommendedName>
        <fullName evidence="11">DUF1772-domain-containing protein</fullName>
    </recommendedName>
</protein>
<name>A0A1Y2EDI4_9PEZI</name>
<dbReference type="EMBL" id="MCFJ01000002">
    <property type="protein sequence ID" value="ORY69643.1"/>
    <property type="molecule type" value="Genomic_DNA"/>
</dbReference>
<dbReference type="RefSeq" id="XP_040719593.1">
    <property type="nucleotide sequence ID" value="XM_040855233.1"/>
</dbReference>
<proteinExistence type="inferred from homology"/>
<evidence type="ECO:0000256" key="8">
    <source>
        <dbReference type="SAM" id="Phobius"/>
    </source>
</evidence>
<dbReference type="GO" id="GO:0004497">
    <property type="term" value="F:monooxygenase activity"/>
    <property type="evidence" value="ECO:0007669"/>
    <property type="project" value="UniProtKB-KW"/>
</dbReference>
<feature type="transmembrane region" description="Helical" evidence="8">
    <location>
        <begin position="62"/>
        <end position="83"/>
    </location>
</feature>
<dbReference type="PANTHER" id="PTHR35042">
    <property type="entry name" value="ANTHRONE OXYGENASE ENCC"/>
    <property type="match status" value="1"/>
</dbReference>
<dbReference type="OrthoDB" id="5954308at2759"/>
<organism evidence="9 10">
    <name type="scientific">Pseudomassariella vexata</name>
    <dbReference type="NCBI Taxonomy" id="1141098"/>
    <lineage>
        <taxon>Eukaryota</taxon>
        <taxon>Fungi</taxon>
        <taxon>Dikarya</taxon>
        <taxon>Ascomycota</taxon>
        <taxon>Pezizomycotina</taxon>
        <taxon>Sordariomycetes</taxon>
        <taxon>Xylariomycetidae</taxon>
        <taxon>Amphisphaeriales</taxon>
        <taxon>Pseudomassariaceae</taxon>
        <taxon>Pseudomassariella</taxon>
    </lineage>
</organism>
<evidence type="ECO:0000256" key="5">
    <source>
        <dbReference type="ARBA" id="ARBA00023033"/>
    </source>
</evidence>
<keyword evidence="4" id="KW-0560">Oxidoreductase</keyword>
<dbReference type="InParanoid" id="A0A1Y2EDI4"/>
<accession>A0A1Y2EDI4</accession>
<evidence type="ECO:0000313" key="10">
    <source>
        <dbReference type="Proteomes" id="UP000193689"/>
    </source>
</evidence>
<feature type="transmembrane region" description="Helical" evidence="8">
    <location>
        <begin position="20"/>
        <end position="42"/>
    </location>
</feature>
<comment type="similarity">
    <text evidence="7">Belongs to the anthrone oxygenase family.</text>
</comment>
<dbReference type="GO" id="GO:0016020">
    <property type="term" value="C:membrane"/>
    <property type="evidence" value="ECO:0007669"/>
    <property type="project" value="UniProtKB-SubCell"/>
</dbReference>
<evidence type="ECO:0008006" key="11">
    <source>
        <dbReference type="Google" id="ProtNLM"/>
    </source>
</evidence>
<keyword evidence="10" id="KW-1185">Reference proteome</keyword>
<dbReference type="AlphaFoldDB" id="A0A1Y2EDI4"/>
<comment type="caution">
    <text evidence="9">The sequence shown here is derived from an EMBL/GenBank/DDBJ whole genome shotgun (WGS) entry which is preliminary data.</text>
</comment>
<evidence type="ECO:0000256" key="1">
    <source>
        <dbReference type="ARBA" id="ARBA00004141"/>
    </source>
</evidence>
<keyword evidence="2 8" id="KW-0812">Transmembrane</keyword>
<keyword evidence="5" id="KW-0503">Monooxygenase</keyword>
<sequence length="179" mass="19338">MAPHPQPDSRAPKIGPQAAAVVTGSFLSGAMASLSTMVTPLFLDTDNEPAQLLRHWARLYHYGHLALPALSVATCGLYGYTALSKRASGRANWRRYAVAGAMTIAMVPFTWYVMVPTNNTLFRLEASARKSESGSGSLAELSVIQELVVRWAWLHIGRSVFPLIGAIMGLSGLVQELGR</sequence>
<dbReference type="PANTHER" id="PTHR35042:SF3">
    <property type="entry name" value="ANTHRONE OXYGENASE-RELATED"/>
    <property type="match status" value="1"/>
</dbReference>
<evidence type="ECO:0000256" key="4">
    <source>
        <dbReference type="ARBA" id="ARBA00023002"/>
    </source>
</evidence>
<keyword evidence="6 8" id="KW-0472">Membrane</keyword>
<feature type="transmembrane region" description="Helical" evidence="8">
    <location>
        <begin position="95"/>
        <end position="114"/>
    </location>
</feature>
<dbReference type="STRING" id="1141098.A0A1Y2EDI4"/>
<evidence type="ECO:0000256" key="7">
    <source>
        <dbReference type="ARBA" id="ARBA00034313"/>
    </source>
</evidence>
<evidence type="ECO:0000256" key="2">
    <source>
        <dbReference type="ARBA" id="ARBA00022692"/>
    </source>
</evidence>
<dbReference type="GeneID" id="63771445"/>
<dbReference type="Pfam" id="PF08592">
    <property type="entry name" value="Anthrone_oxy"/>
    <property type="match status" value="1"/>
</dbReference>
<evidence type="ECO:0000313" key="9">
    <source>
        <dbReference type="EMBL" id="ORY69643.1"/>
    </source>
</evidence>
<gene>
    <name evidence="9" type="ORF">BCR38DRAFT_333493</name>
</gene>
<keyword evidence="3 8" id="KW-1133">Transmembrane helix</keyword>
<evidence type="ECO:0000256" key="3">
    <source>
        <dbReference type="ARBA" id="ARBA00022989"/>
    </source>
</evidence>
<evidence type="ECO:0000256" key="6">
    <source>
        <dbReference type="ARBA" id="ARBA00023136"/>
    </source>
</evidence>
<reference evidence="9 10" key="1">
    <citation type="submission" date="2016-07" db="EMBL/GenBank/DDBJ databases">
        <title>Pervasive Adenine N6-methylation of Active Genes in Fungi.</title>
        <authorList>
            <consortium name="DOE Joint Genome Institute"/>
            <person name="Mondo S.J."/>
            <person name="Dannebaum R.O."/>
            <person name="Kuo R.C."/>
            <person name="Labutti K."/>
            <person name="Haridas S."/>
            <person name="Kuo A."/>
            <person name="Salamov A."/>
            <person name="Ahrendt S.R."/>
            <person name="Lipzen A."/>
            <person name="Sullivan W."/>
            <person name="Andreopoulos W.B."/>
            <person name="Clum A."/>
            <person name="Lindquist E."/>
            <person name="Daum C."/>
            <person name="Ramamoorthy G.K."/>
            <person name="Gryganskyi A."/>
            <person name="Culley D."/>
            <person name="Magnuson J.K."/>
            <person name="James T.Y."/>
            <person name="O'Malley M.A."/>
            <person name="Stajich J.E."/>
            <person name="Spatafora J.W."/>
            <person name="Visel A."/>
            <person name="Grigoriev I.V."/>
        </authorList>
    </citation>
    <scope>NUCLEOTIDE SEQUENCE [LARGE SCALE GENOMIC DNA]</scope>
    <source>
        <strain evidence="9 10">CBS 129021</strain>
    </source>
</reference>
<feature type="transmembrane region" description="Helical" evidence="8">
    <location>
        <begin position="151"/>
        <end position="174"/>
    </location>
</feature>
<dbReference type="Proteomes" id="UP000193689">
    <property type="component" value="Unassembled WGS sequence"/>
</dbReference>
<dbReference type="InterPro" id="IPR013901">
    <property type="entry name" value="Anthrone_oxy"/>
</dbReference>